<keyword evidence="8" id="KW-0547">Nucleotide-binding</keyword>
<evidence type="ECO:0000256" key="11">
    <source>
        <dbReference type="ARBA" id="ARBA00022840"/>
    </source>
</evidence>
<evidence type="ECO:0000256" key="13">
    <source>
        <dbReference type="ARBA" id="ARBA00022912"/>
    </source>
</evidence>
<keyword evidence="20" id="KW-1133">Transmembrane helix</keyword>
<dbReference type="Gene3D" id="3.30.565.10">
    <property type="entry name" value="Histidine kinase-like ATPase, C-terminal domain"/>
    <property type="match status" value="1"/>
</dbReference>
<reference evidence="24" key="1">
    <citation type="journal article" date="2011" name="J. Bacteriol.">
        <title>Genome sequences of eight morphologically diverse alphaproteobacteria.</title>
        <authorList>
            <consortium name="US DOE Joint Genome Institute"/>
            <person name="Brown P.J."/>
            <person name="Kysela D.T."/>
            <person name="Buechlein A."/>
            <person name="Hemmerich C."/>
            <person name="Brun Y.V."/>
        </authorList>
    </citation>
    <scope>NUCLEOTIDE SEQUENCE [LARGE SCALE GENOMIC DNA]</scope>
    <source>
        <strain evidence="24">ATCC 51888 / DSM 1869 / NCIB 11706 / TK 0415</strain>
    </source>
</reference>
<dbReference type="RefSeq" id="WP_013217377.1">
    <property type="nucleotide sequence ID" value="NC_014313.1"/>
</dbReference>
<dbReference type="GO" id="GO:0016020">
    <property type="term" value="C:membrane"/>
    <property type="evidence" value="ECO:0007669"/>
    <property type="project" value="UniProtKB-SubCell"/>
</dbReference>
<keyword evidence="13" id="KW-0904">Protein phosphatase</keyword>
<evidence type="ECO:0000256" key="5">
    <source>
        <dbReference type="ARBA" id="ARBA00012438"/>
    </source>
</evidence>
<accession>D8JXN7</accession>
<keyword evidence="6" id="KW-0597">Phosphoprotein</keyword>
<evidence type="ECO:0000256" key="15">
    <source>
        <dbReference type="ARBA" id="ARBA00023016"/>
    </source>
</evidence>
<dbReference type="EC" id="2.7.13.3" evidence="5"/>
<evidence type="ECO:0000256" key="10">
    <source>
        <dbReference type="ARBA" id="ARBA00022801"/>
    </source>
</evidence>
<feature type="domain" description="HAMP" evidence="22">
    <location>
        <begin position="230"/>
        <end position="285"/>
    </location>
</feature>
<evidence type="ECO:0000256" key="6">
    <source>
        <dbReference type="ARBA" id="ARBA00022553"/>
    </source>
</evidence>
<dbReference type="HOGENOM" id="CLU_040271_0_0_5"/>
<dbReference type="PROSITE" id="PS50109">
    <property type="entry name" value="HIS_KIN"/>
    <property type="match status" value="1"/>
</dbReference>
<dbReference type="InterPro" id="IPR036890">
    <property type="entry name" value="HATPase_C_sf"/>
</dbReference>
<dbReference type="SMART" id="SM00387">
    <property type="entry name" value="HATPase_c"/>
    <property type="match status" value="1"/>
</dbReference>
<comment type="catalytic activity">
    <reaction evidence="1">
        <text>ATP + protein L-histidine = ADP + protein N-phospho-L-histidine.</text>
        <dbReference type="EC" id="2.7.13.3"/>
    </reaction>
</comment>
<feature type="transmembrane region" description="Helical" evidence="20">
    <location>
        <begin position="49"/>
        <end position="70"/>
    </location>
</feature>
<comment type="cofactor">
    <cofactor evidence="3">
        <name>Mg(2+)</name>
        <dbReference type="ChEBI" id="CHEBI:18420"/>
    </cofactor>
</comment>
<comment type="cofactor">
    <cofactor evidence="2">
        <name>Mn(2+)</name>
        <dbReference type="ChEBI" id="CHEBI:29035"/>
    </cofactor>
</comment>
<dbReference type="EMBL" id="CP002083">
    <property type="protein sequence ID" value="ADJ25218.1"/>
    <property type="molecule type" value="Genomic_DNA"/>
</dbReference>
<keyword evidence="19" id="KW-0175">Coiled coil</keyword>
<evidence type="ECO:0000256" key="17">
    <source>
        <dbReference type="ARBA" id="ARBA00040454"/>
    </source>
</evidence>
<feature type="transmembrane region" description="Helical" evidence="20">
    <location>
        <begin position="209"/>
        <end position="228"/>
    </location>
</feature>
<dbReference type="InterPro" id="IPR005467">
    <property type="entry name" value="His_kinase_dom"/>
</dbReference>
<dbReference type="GO" id="GO:0000160">
    <property type="term" value="P:phosphorelay signal transduction system"/>
    <property type="evidence" value="ECO:0007669"/>
    <property type="project" value="UniProtKB-KW"/>
</dbReference>
<dbReference type="Gene3D" id="6.10.340.10">
    <property type="match status" value="1"/>
</dbReference>
<dbReference type="PANTHER" id="PTHR44936:SF9">
    <property type="entry name" value="SENSOR PROTEIN CREC"/>
    <property type="match status" value="1"/>
</dbReference>
<evidence type="ECO:0000256" key="8">
    <source>
        <dbReference type="ARBA" id="ARBA00022741"/>
    </source>
</evidence>
<evidence type="ECO:0000256" key="1">
    <source>
        <dbReference type="ARBA" id="ARBA00000085"/>
    </source>
</evidence>
<comment type="subcellular location">
    <subcellularLocation>
        <location evidence="4">Membrane</location>
    </subcellularLocation>
</comment>
<name>D8JXN7_HYPDA</name>
<evidence type="ECO:0000256" key="9">
    <source>
        <dbReference type="ARBA" id="ARBA00022777"/>
    </source>
</evidence>
<evidence type="ECO:0000256" key="16">
    <source>
        <dbReference type="ARBA" id="ARBA00023211"/>
    </source>
</evidence>
<feature type="coiled-coil region" evidence="19">
    <location>
        <begin position="266"/>
        <end position="293"/>
    </location>
</feature>
<evidence type="ECO:0000256" key="20">
    <source>
        <dbReference type="SAM" id="Phobius"/>
    </source>
</evidence>
<evidence type="ECO:0000256" key="3">
    <source>
        <dbReference type="ARBA" id="ARBA00001946"/>
    </source>
</evidence>
<dbReference type="STRING" id="582899.Hden_3425"/>
<evidence type="ECO:0000256" key="2">
    <source>
        <dbReference type="ARBA" id="ARBA00001936"/>
    </source>
</evidence>
<keyword evidence="15" id="KW-0346">Stress response</keyword>
<dbReference type="Proteomes" id="UP000002033">
    <property type="component" value="Chromosome"/>
</dbReference>
<dbReference type="AlphaFoldDB" id="D8JXN7"/>
<evidence type="ECO:0000256" key="18">
    <source>
        <dbReference type="ARBA" id="ARBA00041776"/>
    </source>
</evidence>
<dbReference type="eggNOG" id="COG4191">
    <property type="taxonomic scope" value="Bacteria"/>
</dbReference>
<evidence type="ECO:0000256" key="7">
    <source>
        <dbReference type="ARBA" id="ARBA00022679"/>
    </source>
</evidence>
<feature type="domain" description="Histidine kinase" evidence="21">
    <location>
        <begin position="299"/>
        <end position="509"/>
    </location>
</feature>
<dbReference type="Pfam" id="PF02518">
    <property type="entry name" value="HATPase_c"/>
    <property type="match status" value="1"/>
</dbReference>
<keyword evidence="20" id="KW-0812">Transmembrane</keyword>
<dbReference type="InterPro" id="IPR050980">
    <property type="entry name" value="2C_sensor_his_kinase"/>
</dbReference>
<evidence type="ECO:0000313" key="24">
    <source>
        <dbReference type="Proteomes" id="UP000002033"/>
    </source>
</evidence>
<sequence length="511" mass="55637">MAVLKSVQRAISNGDGQHGSDEAGPSSASAGPWRALKRFWESRGLPSKLIALTAVFVLAAEALIFLPSIANYRVTWLQERLTAAQLAALASDAFPGGQIPSALRADLLRTAEVRAIASRRQGERRLVLAPQADMTIDYVYYLQREPASFWEGVGLKFQQMKDAITTMFGDGGRTIRVVGHAGPDNADLIEIVIPEAPLRAAMMRYGLNILWLSIILSVLTAAVVYFALSRLFVKPLTRLTRNMLHFAENPEDASRIMPETGRLDEIGVAERELASMQRQLSGLLAQKNRLAQLGLAVSKINHDLRNMLANAQLISDRLVDIPDPTVQRFVPKLIASLDRAIHFCNSSLQFGGVSEAAPRRELMPLKPLVEEVADSQGLPREGAIAFVDDIDASLLIDADHEHLFRVLSNLVRNAMQAIESVEGKADGEIRVVARREGRKVIVDVTDNGAGVPQKARENLFKAFQGSTKKGGTGLGLVIAAELVQAHGGTLTLVDSAKGARFRIELPDRTGD</sequence>
<organism evidence="23 24">
    <name type="scientific">Hyphomicrobium denitrificans (strain ATCC 51888 / DSM 1869 / NCIMB 11706 / TK 0415)</name>
    <dbReference type="NCBI Taxonomy" id="582899"/>
    <lineage>
        <taxon>Bacteria</taxon>
        <taxon>Pseudomonadati</taxon>
        <taxon>Pseudomonadota</taxon>
        <taxon>Alphaproteobacteria</taxon>
        <taxon>Hyphomicrobiales</taxon>
        <taxon>Hyphomicrobiaceae</taxon>
        <taxon>Hyphomicrobium</taxon>
    </lineage>
</organism>
<dbReference type="PRINTS" id="PR00344">
    <property type="entry name" value="BCTRLSENSOR"/>
</dbReference>
<dbReference type="KEGG" id="hdn:Hden_3425"/>
<proteinExistence type="predicted"/>
<dbReference type="PANTHER" id="PTHR44936">
    <property type="entry name" value="SENSOR PROTEIN CREC"/>
    <property type="match status" value="1"/>
</dbReference>
<dbReference type="InterPro" id="IPR003594">
    <property type="entry name" value="HATPase_dom"/>
</dbReference>
<dbReference type="InterPro" id="IPR004358">
    <property type="entry name" value="Sig_transdc_His_kin-like_C"/>
</dbReference>
<keyword evidence="7" id="KW-0808">Transferase</keyword>
<dbReference type="GO" id="GO:0004721">
    <property type="term" value="F:phosphoprotein phosphatase activity"/>
    <property type="evidence" value="ECO:0007669"/>
    <property type="project" value="UniProtKB-KW"/>
</dbReference>
<keyword evidence="24" id="KW-1185">Reference proteome</keyword>
<evidence type="ECO:0000256" key="12">
    <source>
        <dbReference type="ARBA" id="ARBA00022842"/>
    </source>
</evidence>
<evidence type="ECO:0000256" key="19">
    <source>
        <dbReference type="SAM" id="Coils"/>
    </source>
</evidence>
<keyword evidence="16" id="KW-0464">Manganese</keyword>
<gene>
    <name evidence="23" type="ordered locus">Hden_3425</name>
</gene>
<evidence type="ECO:0000256" key="4">
    <source>
        <dbReference type="ARBA" id="ARBA00004370"/>
    </source>
</evidence>
<protein>
    <recommendedName>
        <fullName evidence="17">Signal transduction histidine-protein kinase/phosphatase MprB</fullName>
        <ecNumber evidence="5">2.7.13.3</ecNumber>
    </recommendedName>
    <alternativeName>
        <fullName evidence="18">Mycobacterial persistence regulator B</fullName>
    </alternativeName>
</protein>
<keyword evidence="14" id="KW-0902">Two-component regulatory system</keyword>
<keyword evidence="10" id="KW-0378">Hydrolase</keyword>
<dbReference type="PROSITE" id="PS50885">
    <property type="entry name" value="HAMP"/>
    <property type="match status" value="1"/>
</dbReference>
<evidence type="ECO:0000259" key="22">
    <source>
        <dbReference type="PROSITE" id="PS50885"/>
    </source>
</evidence>
<evidence type="ECO:0000259" key="21">
    <source>
        <dbReference type="PROSITE" id="PS50109"/>
    </source>
</evidence>
<keyword evidence="20" id="KW-0472">Membrane</keyword>
<keyword evidence="9 23" id="KW-0418">Kinase</keyword>
<dbReference type="SUPFAM" id="SSF55874">
    <property type="entry name" value="ATPase domain of HSP90 chaperone/DNA topoisomerase II/histidine kinase"/>
    <property type="match status" value="1"/>
</dbReference>
<dbReference type="InterPro" id="IPR003660">
    <property type="entry name" value="HAMP_dom"/>
</dbReference>
<dbReference type="GO" id="GO:0004673">
    <property type="term" value="F:protein histidine kinase activity"/>
    <property type="evidence" value="ECO:0007669"/>
    <property type="project" value="UniProtKB-EC"/>
</dbReference>
<keyword evidence="12" id="KW-0460">Magnesium</keyword>
<keyword evidence="11" id="KW-0067">ATP-binding</keyword>
<evidence type="ECO:0000313" key="23">
    <source>
        <dbReference type="EMBL" id="ADJ25218.1"/>
    </source>
</evidence>
<dbReference type="GO" id="GO:0005524">
    <property type="term" value="F:ATP binding"/>
    <property type="evidence" value="ECO:0007669"/>
    <property type="project" value="UniProtKB-KW"/>
</dbReference>
<evidence type="ECO:0000256" key="14">
    <source>
        <dbReference type="ARBA" id="ARBA00023012"/>
    </source>
</evidence>
<dbReference type="CDD" id="cd00075">
    <property type="entry name" value="HATPase"/>
    <property type="match status" value="1"/>
</dbReference>